<gene>
    <name evidence="4" type="primary">MED20</name>
    <name evidence="6" type="ORF">FA14DRAFT_70445</name>
</gene>
<keyword evidence="4" id="KW-0010">Activator</keyword>
<dbReference type="InParanoid" id="A0A316VE14"/>
<protein>
    <recommendedName>
        <fullName evidence="4">Mediator of RNA polymerase II transcription subunit 20</fullName>
    </recommendedName>
    <alternativeName>
        <fullName evidence="4">Mediator complex subunit 20</fullName>
    </alternativeName>
</protein>
<sequence>MGISTAGHLPSITSTSYPALTSHLLSAYNAQKVGNWTVSVRVLRSVLSLDNQDGTDGSHGNQTRAKLMYVVQMSEFPNDTFVLIEDSQSETRASIRAKHAMSVMQAAAVAAVSSTNQENSTASQQIDAEPKAQNGVDASANSIQAETQVGGEEDVKMGDVKQDEKTEGKKEEESKKDEASATEEHDRSTDAPASAAEVDDLFSDPPNSSETQHAEQVKPSQIASEPAGNSSPILPSPDFSYVSERPTRHTLFAASAQYLLLLSRLNLPAPLGAPSVGDGGITAAHAGPGAWVPRGAPVSIQGATYDIPSATGYGSGGAEWRVRLGMVQSSGTRSAGALVESEYLPILRLASDTFLSNYLHNLFPAYLTTPSQATTQQNVNGLLQTGVAHSAPTPEQWQEVIPASNQAWMESVGITSTNDQGMKEAQRLPLQQKDRIGWQGKERGRRLAYLYITLLRNQSVI</sequence>
<dbReference type="GO" id="GO:0003712">
    <property type="term" value="F:transcription coregulator activity"/>
    <property type="evidence" value="ECO:0007669"/>
    <property type="project" value="InterPro"/>
</dbReference>
<proteinExistence type="inferred from homology"/>
<comment type="similarity">
    <text evidence="2 4">Belongs to the Mediator complex subunit 20 family.</text>
</comment>
<evidence type="ECO:0000313" key="7">
    <source>
        <dbReference type="Proteomes" id="UP000245771"/>
    </source>
</evidence>
<dbReference type="STRING" id="1280837.A0A316VE14"/>
<keyword evidence="3 4" id="KW-0539">Nucleus</keyword>
<comment type="subunit">
    <text evidence="4">Component of the Mediator complex.</text>
</comment>
<dbReference type="GO" id="GO:0006357">
    <property type="term" value="P:regulation of transcription by RNA polymerase II"/>
    <property type="evidence" value="ECO:0007669"/>
    <property type="project" value="InterPro"/>
</dbReference>
<reference evidence="6 7" key="1">
    <citation type="journal article" date="2018" name="Mol. Biol. Evol.">
        <title>Broad Genomic Sampling Reveals a Smut Pathogenic Ancestry of the Fungal Clade Ustilaginomycotina.</title>
        <authorList>
            <person name="Kijpornyongpan T."/>
            <person name="Mondo S.J."/>
            <person name="Barry K."/>
            <person name="Sandor L."/>
            <person name="Lee J."/>
            <person name="Lipzen A."/>
            <person name="Pangilinan J."/>
            <person name="LaButti K."/>
            <person name="Hainaut M."/>
            <person name="Henrissat B."/>
            <person name="Grigoriev I.V."/>
            <person name="Spatafora J.W."/>
            <person name="Aime M.C."/>
        </authorList>
    </citation>
    <scope>NUCLEOTIDE SEQUENCE [LARGE SCALE GENOMIC DNA]</scope>
    <source>
        <strain evidence="6 7">MCA 3882</strain>
    </source>
</reference>
<name>A0A316VE14_9BASI</name>
<accession>A0A316VE14</accession>
<evidence type="ECO:0000256" key="3">
    <source>
        <dbReference type="ARBA" id="ARBA00023242"/>
    </source>
</evidence>
<evidence type="ECO:0000313" key="6">
    <source>
        <dbReference type="EMBL" id="PWN34241.1"/>
    </source>
</evidence>
<dbReference type="AlphaFoldDB" id="A0A316VE14"/>
<evidence type="ECO:0000256" key="4">
    <source>
        <dbReference type="RuleBase" id="RU364152"/>
    </source>
</evidence>
<dbReference type="InterPro" id="IPR013921">
    <property type="entry name" value="Mediator_Med20"/>
</dbReference>
<organism evidence="6 7">
    <name type="scientific">Meira miltonrushii</name>
    <dbReference type="NCBI Taxonomy" id="1280837"/>
    <lineage>
        <taxon>Eukaryota</taxon>
        <taxon>Fungi</taxon>
        <taxon>Dikarya</taxon>
        <taxon>Basidiomycota</taxon>
        <taxon>Ustilaginomycotina</taxon>
        <taxon>Exobasidiomycetes</taxon>
        <taxon>Exobasidiales</taxon>
        <taxon>Brachybasidiaceae</taxon>
        <taxon>Meira</taxon>
    </lineage>
</organism>
<feature type="compositionally biased region" description="Polar residues" evidence="5">
    <location>
        <begin position="218"/>
        <end position="233"/>
    </location>
</feature>
<feature type="compositionally biased region" description="Polar residues" evidence="5">
    <location>
        <begin position="115"/>
        <end position="126"/>
    </location>
</feature>
<feature type="region of interest" description="Disordered" evidence="5">
    <location>
        <begin position="115"/>
        <end position="241"/>
    </location>
</feature>
<dbReference type="Proteomes" id="UP000245771">
    <property type="component" value="Unassembled WGS sequence"/>
</dbReference>
<dbReference type="EMBL" id="KZ819604">
    <property type="protein sequence ID" value="PWN34241.1"/>
    <property type="molecule type" value="Genomic_DNA"/>
</dbReference>
<keyword evidence="7" id="KW-1185">Reference proteome</keyword>
<dbReference type="Pfam" id="PF08612">
    <property type="entry name" value="Med20"/>
    <property type="match status" value="1"/>
</dbReference>
<dbReference type="OrthoDB" id="2536675at2759"/>
<dbReference type="GO" id="GO:0016592">
    <property type="term" value="C:mediator complex"/>
    <property type="evidence" value="ECO:0007669"/>
    <property type="project" value="InterPro"/>
</dbReference>
<keyword evidence="4" id="KW-0804">Transcription</keyword>
<feature type="compositionally biased region" description="Basic and acidic residues" evidence="5">
    <location>
        <begin position="153"/>
        <end position="189"/>
    </location>
</feature>
<evidence type="ECO:0000256" key="1">
    <source>
        <dbReference type="ARBA" id="ARBA00004123"/>
    </source>
</evidence>
<evidence type="ECO:0000256" key="2">
    <source>
        <dbReference type="ARBA" id="ARBA00010743"/>
    </source>
</evidence>
<comment type="subcellular location">
    <subcellularLocation>
        <location evidence="1 4">Nucleus</location>
    </subcellularLocation>
</comment>
<evidence type="ECO:0000256" key="5">
    <source>
        <dbReference type="SAM" id="MobiDB-lite"/>
    </source>
</evidence>
<keyword evidence="4" id="KW-0805">Transcription regulation</keyword>
<comment type="function">
    <text evidence="4">Component of the Mediator complex, a coactivator involved in the regulated transcription of nearly all RNA polymerase II-dependent genes. Mediator functions as a bridge to convey information from gene-specific regulatory proteins to the basal RNA polymerase II transcription machinery. Mediator is recruited to promoters by direct interactions with regulatory proteins and serves as a scaffold for the assembly of a functional preinitiation complex with RNA polymerase II and the general transcription factors.</text>
</comment>